<name>F2BXQ2_9FIRM</name>
<organism evidence="1 2">
    <name type="scientific">Dialister micraerophilus DSM 19965</name>
    <dbReference type="NCBI Taxonomy" id="888062"/>
    <lineage>
        <taxon>Bacteria</taxon>
        <taxon>Bacillati</taxon>
        <taxon>Bacillota</taxon>
        <taxon>Negativicutes</taxon>
        <taxon>Veillonellales</taxon>
        <taxon>Veillonellaceae</taxon>
        <taxon>Dialister</taxon>
    </lineage>
</organism>
<accession>F2BXQ2</accession>
<dbReference type="EMBL" id="AFBB01000018">
    <property type="protein sequence ID" value="EGF13323.1"/>
    <property type="molecule type" value="Genomic_DNA"/>
</dbReference>
<dbReference type="Proteomes" id="UP000003503">
    <property type="component" value="Unassembled WGS sequence"/>
</dbReference>
<reference evidence="1 2" key="1">
    <citation type="submission" date="2011-02" db="EMBL/GenBank/DDBJ databases">
        <authorList>
            <person name="Muzny D."/>
            <person name="Qin X."/>
            <person name="Deng J."/>
            <person name="Jiang H."/>
            <person name="Liu Y."/>
            <person name="Qu J."/>
            <person name="Song X.-Z."/>
            <person name="Zhang L."/>
            <person name="Thornton R."/>
            <person name="Coyle M."/>
            <person name="Francisco L."/>
            <person name="Jackson L."/>
            <person name="Javaid M."/>
            <person name="Korchina V."/>
            <person name="Kovar C."/>
            <person name="Mata R."/>
            <person name="Mathew T."/>
            <person name="Ngo R."/>
            <person name="Nguyen L."/>
            <person name="Nguyen N."/>
            <person name="Okwuonu G."/>
            <person name="Ongeri F."/>
            <person name="Pham C."/>
            <person name="Simmons D."/>
            <person name="Wilczek-Boney K."/>
            <person name="Hale W."/>
            <person name="Jakkamsetti A."/>
            <person name="Pham P."/>
            <person name="Ruth R."/>
            <person name="San Lucas F."/>
            <person name="Warren J."/>
            <person name="Zhang J."/>
            <person name="Zhao Z."/>
            <person name="Zhou C."/>
            <person name="Zhu D."/>
            <person name="Lee S."/>
            <person name="Bess C."/>
            <person name="Blankenburg K."/>
            <person name="Forbes L."/>
            <person name="Fu Q."/>
            <person name="Gubbala S."/>
            <person name="Hirani K."/>
            <person name="Jayaseelan J.C."/>
            <person name="Lara F."/>
            <person name="Munidasa M."/>
            <person name="Palculict T."/>
            <person name="Patil S."/>
            <person name="Pu L.-L."/>
            <person name="Saada N."/>
            <person name="Tang L."/>
            <person name="Weissenberger G."/>
            <person name="Zhu Y."/>
            <person name="Hemphill L."/>
            <person name="Shang Y."/>
            <person name="Youmans B."/>
            <person name="Ayvaz T."/>
            <person name="Ross M."/>
            <person name="Santibanez J."/>
            <person name="Aqrawi P."/>
            <person name="Gross S."/>
            <person name="Joshi V."/>
            <person name="Fowler G."/>
            <person name="Nazareth L."/>
            <person name="Reid J."/>
            <person name="Worley K."/>
            <person name="Petrosino J."/>
            <person name="Highlander S."/>
            <person name="Gibbs R."/>
        </authorList>
    </citation>
    <scope>NUCLEOTIDE SEQUENCE [LARGE SCALE GENOMIC DNA]</scope>
    <source>
        <strain evidence="1 2">DSM 19965</strain>
    </source>
</reference>
<evidence type="ECO:0000313" key="2">
    <source>
        <dbReference type="Proteomes" id="UP000003503"/>
    </source>
</evidence>
<keyword evidence="2" id="KW-1185">Reference proteome</keyword>
<dbReference type="AlphaFoldDB" id="F2BXQ2"/>
<dbReference type="HOGENOM" id="CLU_3215439_0_0_9"/>
<proteinExistence type="predicted"/>
<sequence length="44" mass="5382">MKKCNMRNKNLKINFIWKNEIIAAIMLVEYSFKMYNSDEIDSFF</sequence>
<protein>
    <submittedName>
        <fullName evidence="1">Uncharacterized protein</fullName>
    </submittedName>
</protein>
<evidence type="ECO:0000313" key="1">
    <source>
        <dbReference type="EMBL" id="EGF13323.1"/>
    </source>
</evidence>
<comment type="caution">
    <text evidence="1">The sequence shown here is derived from an EMBL/GenBank/DDBJ whole genome shotgun (WGS) entry which is preliminary data.</text>
</comment>
<gene>
    <name evidence="1" type="ORF">HMPREF9083_0970</name>
</gene>